<dbReference type="GO" id="GO:0004386">
    <property type="term" value="F:helicase activity"/>
    <property type="evidence" value="ECO:0007669"/>
    <property type="project" value="UniProtKB-KW"/>
</dbReference>
<keyword evidence="7" id="KW-0238">DNA-binding</keyword>
<keyword evidence="8" id="KW-0233">DNA recombination</keyword>
<proteinExistence type="predicted"/>
<dbReference type="InterPro" id="IPR027388">
    <property type="entry name" value="Ku70_bridge/pillars_dom_sf"/>
</dbReference>
<dbReference type="GO" id="GO:0006310">
    <property type="term" value="P:DNA recombination"/>
    <property type="evidence" value="ECO:0007669"/>
    <property type="project" value="UniProtKB-KW"/>
</dbReference>
<evidence type="ECO:0000313" key="14">
    <source>
        <dbReference type="EMBL" id="KAF4678062.1"/>
    </source>
</evidence>
<dbReference type="Pfam" id="PF02735">
    <property type="entry name" value="Ku"/>
    <property type="match status" value="2"/>
</dbReference>
<dbReference type="GO" id="GO:0016787">
    <property type="term" value="F:hydrolase activity"/>
    <property type="evidence" value="ECO:0007669"/>
    <property type="project" value="UniProtKB-KW"/>
</dbReference>
<evidence type="ECO:0000256" key="2">
    <source>
        <dbReference type="ARBA" id="ARBA00022741"/>
    </source>
</evidence>
<evidence type="ECO:0000256" key="11">
    <source>
        <dbReference type="PIRSR" id="PIRSR003033-1"/>
    </source>
</evidence>
<dbReference type="SMART" id="SM00559">
    <property type="entry name" value="Ku78"/>
    <property type="match status" value="1"/>
</dbReference>
<keyword evidence="10" id="KW-0539">Nucleus</keyword>
<dbReference type="InterPro" id="IPR006165">
    <property type="entry name" value="Ku70"/>
</dbReference>
<evidence type="ECO:0000256" key="8">
    <source>
        <dbReference type="ARBA" id="ARBA00023172"/>
    </source>
</evidence>
<sequence>MDVSTAADTADLAFNAETALKGDTFDHFDEAKDEVEKKSRDAVIFLLDVSNAEALFTPETPPAGTDGHQGLDGGGGEGSGRATRRPCINNILNTVANLMRSKIIGRPEDMTGLAPDSNPMELAGVTVVQDLQQPTASRIRDILDMSSTLDRAEFDRRWRKGPPTISCAFALHNALWVASNIFQSNAAKKNIGRRVYIITNDDNPTGSPQERKAAEMKALDVGENDTDIDLAVLGINCSEEAQEFDVMKFWANVIPLAEEIEESHDPKKFLENTRGIMEDLATVIRRKEYKVRSLNRCNLTFAGAPDYVAAVQVYCHVKEAIKPHPVYLHPDNQKLLRSETRYINMDTGAILDRDTEVRSYVDFGGEHVPITYGDIAKMKTFDADENDRGRENTRVPAAGNGEAGGEGEEGEVEETISGSLEIIGFKNRRKLKFQHRIGHGYFIYPHEGRITGSKRLVEALCCRMAKLGKIALVLIPLPFADDIRSLDLPGTGVDEVISQEEQRPQVEAAKSIIRGFRISHWSPYSIDNPTLKLFYAGEIYDKQEERREYNS</sequence>
<dbReference type="GO" id="GO:0003684">
    <property type="term" value="F:damaged DNA binding"/>
    <property type="evidence" value="ECO:0007669"/>
    <property type="project" value="InterPro"/>
</dbReference>
<protein>
    <submittedName>
        <fullName evidence="14">X-ray repair cross-complementing protein 6</fullName>
    </submittedName>
</protein>
<comment type="subcellular location">
    <subcellularLocation>
        <location evidence="1">Nucleus</location>
    </subcellularLocation>
</comment>
<keyword evidence="6" id="KW-0067">ATP-binding</keyword>
<dbReference type="PIRSF" id="PIRSF003033">
    <property type="entry name" value="Ku70"/>
    <property type="match status" value="1"/>
</dbReference>
<keyword evidence="9" id="KW-0234">DNA repair</keyword>
<dbReference type="GO" id="GO:0005524">
    <property type="term" value="F:ATP binding"/>
    <property type="evidence" value="ECO:0007669"/>
    <property type="project" value="UniProtKB-KW"/>
</dbReference>
<reference evidence="14 15" key="1">
    <citation type="submission" date="2020-04" db="EMBL/GenBank/DDBJ databases">
        <title>Perkinsus olseni comparative genomics.</title>
        <authorList>
            <person name="Bogema D.R."/>
        </authorList>
    </citation>
    <scope>NUCLEOTIDE SEQUENCE [LARGE SCALE GENOMIC DNA]</scope>
    <source>
        <strain evidence="14">00978-12</strain>
    </source>
</reference>
<dbReference type="GO" id="GO:0006303">
    <property type="term" value="P:double-strand break repair via nonhomologous end joining"/>
    <property type="evidence" value="ECO:0007669"/>
    <property type="project" value="InterPro"/>
</dbReference>
<feature type="compositionally biased region" description="Gly residues" evidence="12">
    <location>
        <begin position="70"/>
        <end position="79"/>
    </location>
</feature>
<dbReference type="Proteomes" id="UP000541610">
    <property type="component" value="Unassembled WGS sequence"/>
</dbReference>
<evidence type="ECO:0000313" key="15">
    <source>
        <dbReference type="Proteomes" id="UP000541610"/>
    </source>
</evidence>
<keyword evidence="4" id="KW-0378">Hydrolase</keyword>
<dbReference type="GO" id="GO:0042162">
    <property type="term" value="F:telomeric DNA binding"/>
    <property type="evidence" value="ECO:0007669"/>
    <property type="project" value="InterPro"/>
</dbReference>
<evidence type="ECO:0000259" key="13">
    <source>
        <dbReference type="SMART" id="SM00559"/>
    </source>
</evidence>
<evidence type="ECO:0000256" key="10">
    <source>
        <dbReference type="ARBA" id="ARBA00023242"/>
    </source>
</evidence>
<keyword evidence="5" id="KW-0347">Helicase</keyword>
<dbReference type="InterPro" id="IPR016194">
    <property type="entry name" value="SPOC-like_C_dom_sf"/>
</dbReference>
<dbReference type="AlphaFoldDB" id="A0A7J6N2D7"/>
<evidence type="ECO:0000256" key="5">
    <source>
        <dbReference type="ARBA" id="ARBA00022806"/>
    </source>
</evidence>
<evidence type="ECO:0000256" key="4">
    <source>
        <dbReference type="ARBA" id="ARBA00022801"/>
    </source>
</evidence>
<feature type="active site" description="Schiff-base intermediate with DNA; for 5'-deoxyribose-5-phosphate lyase activity" evidence="11">
    <location>
        <position position="37"/>
    </location>
</feature>
<evidence type="ECO:0000256" key="3">
    <source>
        <dbReference type="ARBA" id="ARBA00022763"/>
    </source>
</evidence>
<dbReference type="Gene3D" id="2.40.290.10">
    <property type="match status" value="1"/>
</dbReference>
<evidence type="ECO:0000256" key="12">
    <source>
        <dbReference type="SAM" id="MobiDB-lite"/>
    </source>
</evidence>
<evidence type="ECO:0000256" key="6">
    <source>
        <dbReference type="ARBA" id="ARBA00022840"/>
    </source>
</evidence>
<feature type="compositionally biased region" description="Basic and acidic residues" evidence="12">
    <location>
        <begin position="383"/>
        <end position="393"/>
    </location>
</feature>
<dbReference type="GO" id="GO:0003690">
    <property type="term" value="F:double-stranded DNA binding"/>
    <property type="evidence" value="ECO:0007669"/>
    <property type="project" value="TreeGrafter"/>
</dbReference>
<keyword evidence="2" id="KW-0547">Nucleotide-binding</keyword>
<dbReference type="Gene3D" id="4.10.970.10">
    <property type="entry name" value="Ku70, bridge and pillars"/>
    <property type="match status" value="1"/>
</dbReference>
<keyword evidence="3" id="KW-0227">DNA damage</keyword>
<dbReference type="SUPFAM" id="SSF53300">
    <property type="entry name" value="vWA-like"/>
    <property type="match status" value="1"/>
</dbReference>
<dbReference type="Gene3D" id="3.40.50.410">
    <property type="entry name" value="von Willebrand factor, type A domain"/>
    <property type="match status" value="1"/>
</dbReference>
<dbReference type="Pfam" id="PF03731">
    <property type="entry name" value="Ku_N"/>
    <property type="match status" value="1"/>
</dbReference>
<feature type="region of interest" description="Disordered" evidence="12">
    <location>
        <begin position="383"/>
        <end position="410"/>
    </location>
</feature>
<evidence type="ECO:0000256" key="9">
    <source>
        <dbReference type="ARBA" id="ARBA00023204"/>
    </source>
</evidence>
<comment type="caution">
    <text evidence="14">The sequence shown here is derived from an EMBL/GenBank/DDBJ whole genome shotgun (WGS) entry which is preliminary data.</text>
</comment>
<name>A0A7J6N2D7_PEROL</name>
<accession>A0A7J6N2D7</accession>
<dbReference type="OrthoDB" id="3249161at2759"/>
<gene>
    <name evidence="14" type="primary">XRCC6_3</name>
    <name evidence="14" type="ORF">FOZ60_016963</name>
</gene>
<feature type="region of interest" description="Disordered" evidence="12">
    <location>
        <begin position="56"/>
        <end position="84"/>
    </location>
</feature>
<dbReference type="GO" id="GO:0000723">
    <property type="term" value="P:telomere maintenance"/>
    <property type="evidence" value="ECO:0007669"/>
    <property type="project" value="InterPro"/>
</dbReference>
<feature type="domain" description="Ku" evidence="13">
    <location>
        <begin position="348"/>
        <end position="494"/>
    </location>
</feature>
<organism evidence="14 15">
    <name type="scientific">Perkinsus olseni</name>
    <name type="common">Perkinsus atlanticus</name>
    <dbReference type="NCBI Taxonomy" id="32597"/>
    <lineage>
        <taxon>Eukaryota</taxon>
        <taxon>Sar</taxon>
        <taxon>Alveolata</taxon>
        <taxon>Perkinsozoa</taxon>
        <taxon>Perkinsea</taxon>
        <taxon>Perkinsida</taxon>
        <taxon>Perkinsidae</taxon>
        <taxon>Perkinsus</taxon>
    </lineage>
</organism>
<dbReference type="InterPro" id="IPR005161">
    <property type="entry name" value="Ku_N"/>
</dbReference>
<dbReference type="InterPro" id="IPR036465">
    <property type="entry name" value="vWFA_dom_sf"/>
</dbReference>
<dbReference type="EMBL" id="JABANP010000932">
    <property type="protein sequence ID" value="KAF4678062.1"/>
    <property type="molecule type" value="Genomic_DNA"/>
</dbReference>
<dbReference type="SUPFAM" id="SSF100939">
    <property type="entry name" value="SPOC domain-like"/>
    <property type="match status" value="1"/>
</dbReference>
<evidence type="ECO:0000256" key="1">
    <source>
        <dbReference type="ARBA" id="ARBA00004123"/>
    </source>
</evidence>
<evidence type="ECO:0000256" key="7">
    <source>
        <dbReference type="ARBA" id="ARBA00023125"/>
    </source>
</evidence>
<dbReference type="GO" id="GO:0043564">
    <property type="term" value="C:Ku70:Ku80 complex"/>
    <property type="evidence" value="ECO:0007669"/>
    <property type="project" value="InterPro"/>
</dbReference>
<dbReference type="InterPro" id="IPR006164">
    <property type="entry name" value="DNA_bd_Ku70/Ku80"/>
</dbReference>
<dbReference type="PANTHER" id="PTHR12604:SF2">
    <property type="entry name" value="X-RAY REPAIR CROSS-COMPLEMENTING PROTEIN 6"/>
    <property type="match status" value="1"/>
</dbReference>
<dbReference type="PANTHER" id="PTHR12604">
    <property type="entry name" value="KU AUTOANTIGEN DNA HELICASE"/>
    <property type="match status" value="1"/>
</dbReference>